<evidence type="ECO:0000313" key="3">
    <source>
        <dbReference type="EMBL" id="OLO75945.1"/>
    </source>
</evidence>
<feature type="chain" id="PRO_5012028222" description="Serine/arginine repetitive matrix protein 1" evidence="2">
    <location>
        <begin position="41"/>
        <end position="247"/>
    </location>
</feature>
<proteinExistence type="predicted"/>
<evidence type="ECO:0000313" key="4">
    <source>
        <dbReference type="Proteomes" id="UP000186769"/>
    </source>
</evidence>
<sequence>MPIHPQRHQACRGPRSNRLLTLGLTLTAALALSACGPAHKGQLTVEPANASAEASTSAPEPSETPSPTPSATTWTAPNVTISNDTTGTWHRQDDILKQPTNTSSEISQAYNFDTEGCLAIIFYKANHSIYDERKIGGDNTTSSAKVQETMPNHSSFAMTSGPTSVSAVRDDNGTLPGYEIGYTATVKYASGSTGDVAGYRFFRQISDQGVTLEIFLECSPDKLTSADTWHQFLFSTRVTGLDAGAMK</sequence>
<keyword evidence="2" id="KW-0732">Signal</keyword>
<feature type="signal peptide" evidence="2">
    <location>
        <begin position="1"/>
        <end position="40"/>
    </location>
</feature>
<feature type="compositionally biased region" description="Low complexity" evidence="1">
    <location>
        <begin position="50"/>
        <end position="61"/>
    </location>
</feature>
<organism evidence="3 4">
    <name type="scientific">Actinomyces oris</name>
    <dbReference type="NCBI Taxonomy" id="544580"/>
    <lineage>
        <taxon>Bacteria</taxon>
        <taxon>Bacillati</taxon>
        <taxon>Actinomycetota</taxon>
        <taxon>Actinomycetes</taxon>
        <taxon>Actinomycetales</taxon>
        <taxon>Actinomycetaceae</taxon>
        <taxon>Actinomyces</taxon>
    </lineage>
</organism>
<feature type="compositionally biased region" description="Polar residues" evidence="1">
    <location>
        <begin position="78"/>
        <end position="87"/>
    </location>
</feature>
<comment type="caution">
    <text evidence="3">The sequence shown here is derived from an EMBL/GenBank/DDBJ whole genome shotgun (WGS) entry which is preliminary data.</text>
</comment>
<name>A0A1Q8X6L5_9ACTO</name>
<dbReference type="Proteomes" id="UP000186769">
    <property type="component" value="Unassembled WGS sequence"/>
</dbReference>
<reference evidence="3 4" key="1">
    <citation type="submission" date="2016-12" db="EMBL/GenBank/DDBJ databases">
        <title>Genomic comparison of strains in the 'Actinomyces naeslundii' group.</title>
        <authorList>
            <person name="Mughal S.R."/>
            <person name="Do T."/>
            <person name="Gilbert S.C."/>
            <person name="Witherden E.A."/>
            <person name="Didelot X."/>
            <person name="Beighton D."/>
        </authorList>
    </citation>
    <scope>NUCLEOTIDE SEQUENCE [LARGE SCALE GENOMIC DNA]</scope>
    <source>
        <strain evidence="3 4">G53E</strain>
    </source>
</reference>
<accession>A0A1Q8X6L5</accession>
<feature type="region of interest" description="Disordered" evidence="1">
    <location>
        <begin position="46"/>
        <end position="87"/>
    </location>
</feature>
<dbReference type="RefSeq" id="WP_075415003.1">
    <property type="nucleotide sequence ID" value="NZ_MSKW01000017.1"/>
</dbReference>
<evidence type="ECO:0008006" key="5">
    <source>
        <dbReference type="Google" id="ProtNLM"/>
    </source>
</evidence>
<evidence type="ECO:0000256" key="1">
    <source>
        <dbReference type="SAM" id="MobiDB-lite"/>
    </source>
</evidence>
<gene>
    <name evidence="3" type="ORF">BKH15_08875</name>
</gene>
<protein>
    <recommendedName>
        <fullName evidence="5">Serine/arginine repetitive matrix protein 1</fullName>
    </recommendedName>
</protein>
<dbReference type="EMBL" id="MSKW01000017">
    <property type="protein sequence ID" value="OLO75945.1"/>
    <property type="molecule type" value="Genomic_DNA"/>
</dbReference>
<dbReference type="PROSITE" id="PS51257">
    <property type="entry name" value="PROKAR_LIPOPROTEIN"/>
    <property type="match status" value="1"/>
</dbReference>
<evidence type="ECO:0000256" key="2">
    <source>
        <dbReference type="SAM" id="SignalP"/>
    </source>
</evidence>
<dbReference type="AlphaFoldDB" id="A0A1Q8X6L5"/>